<evidence type="ECO:0000313" key="5">
    <source>
        <dbReference type="RefSeq" id="XP_055864035.1"/>
    </source>
</evidence>
<dbReference type="InterPro" id="IPR011029">
    <property type="entry name" value="DEATH-like_dom_sf"/>
</dbReference>
<feature type="compositionally biased region" description="Basic and acidic residues" evidence="1">
    <location>
        <begin position="1188"/>
        <end position="1204"/>
    </location>
</feature>
<accession>A0A9W2YMZ7</accession>
<feature type="region of interest" description="Disordered" evidence="1">
    <location>
        <begin position="769"/>
        <end position="895"/>
    </location>
</feature>
<feature type="compositionally biased region" description="Basic and acidic residues" evidence="1">
    <location>
        <begin position="610"/>
        <end position="621"/>
    </location>
</feature>
<dbReference type="GO" id="GO:0042981">
    <property type="term" value="P:regulation of apoptotic process"/>
    <property type="evidence" value="ECO:0007669"/>
    <property type="project" value="InterPro"/>
</dbReference>
<feature type="compositionally biased region" description="Polar residues" evidence="1">
    <location>
        <begin position="440"/>
        <end position="452"/>
    </location>
</feature>
<dbReference type="GeneID" id="106064915"/>
<protein>
    <submittedName>
        <fullName evidence="4 5">Uncharacterized protein LOC106064915</fullName>
    </submittedName>
</protein>
<feature type="compositionally biased region" description="Basic and acidic residues" evidence="1">
    <location>
        <begin position="1218"/>
        <end position="1227"/>
    </location>
</feature>
<feature type="region of interest" description="Disordered" evidence="1">
    <location>
        <begin position="419"/>
        <end position="458"/>
    </location>
</feature>
<feature type="compositionally biased region" description="Basic and acidic residues" evidence="1">
    <location>
        <begin position="420"/>
        <end position="439"/>
    </location>
</feature>
<evidence type="ECO:0000313" key="4">
    <source>
        <dbReference type="RefSeq" id="XP_055864034.1"/>
    </source>
</evidence>
<feature type="compositionally biased region" description="Polar residues" evidence="1">
    <location>
        <begin position="736"/>
        <end position="752"/>
    </location>
</feature>
<feature type="compositionally biased region" description="Basic and acidic residues" evidence="1">
    <location>
        <begin position="69"/>
        <end position="83"/>
    </location>
</feature>
<feature type="region of interest" description="Disordered" evidence="1">
    <location>
        <begin position="522"/>
        <end position="752"/>
    </location>
</feature>
<dbReference type="InterPro" id="IPR001315">
    <property type="entry name" value="CARD"/>
</dbReference>
<sequence>MEADVAIHKPEKWASTEASCYEQTTEKVKFIYSSRLKEKAARRSGQKPKDSPYALKPSKSYDNELETNIGKEARQRFKPRDDFGLGYRQYSEEEDRSRVDQSRPSATYCMPYQMDTRDRSDAKRTEDLLFASKKEKAKDKSYCRLDHSGKTKKTSSDHTSDSLHIVEPNQYLSLDKTNTYFPVVERILPVDLSLKKDQLNKLYGPNIVSQRPTTLLSSSPSMSTPATARQTYFQEKTSPLVILEVKDGPTLFYKPANRMVTDTTIEETGVFTTHSPPTASNSADRSFSTSLPETARQASSHVEFSPKSCTLLDEPSSVRSPSLLPRAIGLRKPDLSVLKKSSRPYDEQLSYVKTKPECSSNVFTKPLSVDNLDGSKTISSPRQLSSNAASGTELFISRTSEQVNVVLALGDTDTATTFSEVKRAASPPKRDLSDAKKVSETQAEPSPKTLQKNADECGPFKTDGFFNTSEMLQQRAGIKHDDIVVGPRRHPNPLMFEQTPADSGPLGCKEDIVFDQFVGESMSEKPYLPPPKPVSGIPQSDRKQRKKAPELLIFSEQNVKGMKTKGEVKSVKSQEILTANTKRSVSVESGPSKSAENSLERMSAVGGSLDRGRWRPKEKKSSIRPMRGKAGDFGYSADKGKSHQGELTPKLQGNTEHFGRTSKLSIDTKQLSKSTSSSPARQKQLPSPSGAAYLKTKLSTSSSPGKKHPPPPSRLHMLSNIPVPMSHDPPARRTTSHPQKVQSQASPTSYTAVDQQTSYIAVSTQDTAQNFTTSSEKDPQHTSLEKSLLNHTQPLTNEDQKLKQDLKADSIPKIHEEPPVVTNTPSSARKKIPVLQKKDARPLHAKASSNDDSKLAADASVTPGSETCPDPDQSINAVSTSNQPQTPPAKPRLHRSAEQLVGEAKLSVFTSTEDIKNFDTSGTGEDKVTMDRVGQLKKDRGLAKIGILRRGSDRTELFRRGSDRGIPLSRNDPSVEDLKKATSLKELCQSVASLLNIDNEKAAEMITTSLSQRQDLVEGLDADAILDYLSHHGVLDPSILVGLDKGATPKQRNSTIIRHVEEHGTTAVALFINALRQSGQLHLASSLDTEQRIKPVSGDGYFGKERHKGEVTVRVELEALKILAPREPRTEKLVDTSLLSSPSHPTGTSPDSKTPRDETDDEDLVKPKSCWCFCFSRKSKAKKMSQSMKKESEKNRLDALKESEALQEAPVDNPVRTSGHEEVERKNPNVKPHRTKSKEKTKKDKDSGAKVSFKDSVSNSGGKSKEPTSKKAKHKSKSKHSGKYSASDNNATHLPEVQGEETVSNGDQLTTNGVCKKPDKDNWDPIVMEYDPKLELVKLRAGQEELASPTRQYGQMGMICEQWKSSGRHYAHKASLLCNSIIQELHTEIIKYFEQDRSTLVLDVISDGTAILIINICMLKAQVKRLQQEVEDGSLISKMEDMFFSKVDIMSFDIRGVKLKIVLDDQQVITALSELS</sequence>
<dbReference type="RefSeq" id="XP_055864035.1">
    <property type="nucleotide sequence ID" value="XM_056008060.1"/>
</dbReference>
<feature type="compositionally biased region" description="Basic and acidic residues" evidence="1">
    <location>
        <begin position="775"/>
        <end position="784"/>
    </location>
</feature>
<feature type="region of interest" description="Disordered" evidence="1">
    <location>
        <begin position="1131"/>
        <end position="1163"/>
    </location>
</feature>
<feature type="compositionally biased region" description="Polar residues" evidence="1">
    <location>
        <begin position="662"/>
        <end position="687"/>
    </location>
</feature>
<evidence type="ECO:0000259" key="2">
    <source>
        <dbReference type="PROSITE" id="PS50209"/>
    </source>
</evidence>
<evidence type="ECO:0000313" key="6">
    <source>
        <dbReference type="RefSeq" id="XP_055864036.1"/>
    </source>
</evidence>
<feature type="compositionally biased region" description="Polar residues" evidence="1">
    <location>
        <begin position="1137"/>
        <end position="1152"/>
    </location>
</feature>
<dbReference type="RefSeq" id="XP_055864036.1">
    <property type="nucleotide sequence ID" value="XM_056008061.1"/>
</dbReference>
<gene>
    <name evidence="4 5 6" type="primary">LOC106064915</name>
</gene>
<feature type="compositionally biased region" description="Polar residues" evidence="1">
    <location>
        <begin position="573"/>
        <end position="597"/>
    </location>
</feature>
<reference evidence="4 5" key="1">
    <citation type="submission" date="2025-04" db="UniProtKB">
        <authorList>
            <consortium name="RefSeq"/>
        </authorList>
    </citation>
    <scope>IDENTIFICATION</scope>
</reference>
<dbReference type="RefSeq" id="XP_055864034.1">
    <property type="nucleotide sequence ID" value="XM_056008059.1"/>
</dbReference>
<feature type="region of interest" description="Disordered" evidence="1">
    <location>
        <begin position="1183"/>
        <end position="1322"/>
    </location>
</feature>
<feature type="region of interest" description="Disordered" evidence="1">
    <location>
        <begin position="39"/>
        <end position="103"/>
    </location>
</feature>
<dbReference type="OrthoDB" id="6274940at2759"/>
<feature type="compositionally biased region" description="Polar residues" evidence="1">
    <location>
        <begin position="873"/>
        <end position="884"/>
    </location>
</feature>
<dbReference type="CDD" id="cd01671">
    <property type="entry name" value="CARD"/>
    <property type="match status" value="1"/>
</dbReference>
<dbReference type="Gene3D" id="1.10.533.10">
    <property type="entry name" value="Death Domain, Fas"/>
    <property type="match status" value="1"/>
</dbReference>
<feature type="compositionally biased region" description="Basic residues" evidence="1">
    <location>
        <begin position="1270"/>
        <end position="1282"/>
    </location>
</feature>
<keyword evidence="3" id="KW-1185">Reference proteome</keyword>
<feature type="compositionally biased region" description="Polar residues" evidence="1">
    <location>
        <begin position="1301"/>
        <end position="1313"/>
    </location>
</feature>
<dbReference type="Proteomes" id="UP001165740">
    <property type="component" value="Chromosome 13"/>
</dbReference>
<evidence type="ECO:0000256" key="1">
    <source>
        <dbReference type="SAM" id="MobiDB-lite"/>
    </source>
</evidence>
<name>A0A9W2YMZ7_BIOGL</name>
<proteinExistence type="predicted"/>
<feature type="compositionally biased region" description="Polar residues" evidence="1">
    <location>
        <begin position="271"/>
        <end position="302"/>
    </location>
</feature>
<dbReference type="PROSITE" id="PS50209">
    <property type="entry name" value="CARD"/>
    <property type="match status" value="1"/>
</dbReference>
<feature type="region of interest" description="Disordered" evidence="1">
    <location>
        <begin position="271"/>
        <end position="306"/>
    </location>
</feature>
<feature type="compositionally biased region" description="Basic residues" evidence="1">
    <location>
        <begin position="1231"/>
        <end position="1240"/>
    </location>
</feature>
<dbReference type="Pfam" id="PF00619">
    <property type="entry name" value="CARD"/>
    <property type="match status" value="1"/>
</dbReference>
<feature type="domain" description="CARD" evidence="2">
    <location>
        <begin position="1011"/>
        <end position="1090"/>
    </location>
</feature>
<evidence type="ECO:0000313" key="3">
    <source>
        <dbReference type="Proteomes" id="UP001165740"/>
    </source>
</evidence>
<dbReference type="SUPFAM" id="SSF47986">
    <property type="entry name" value="DEATH domain"/>
    <property type="match status" value="1"/>
</dbReference>
<organism evidence="3 5">
    <name type="scientific">Biomphalaria glabrata</name>
    <name type="common">Bloodfluke planorb</name>
    <name type="synonym">Freshwater snail</name>
    <dbReference type="NCBI Taxonomy" id="6526"/>
    <lineage>
        <taxon>Eukaryota</taxon>
        <taxon>Metazoa</taxon>
        <taxon>Spiralia</taxon>
        <taxon>Lophotrochozoa</taxon>
        <taxon>Mollusca</taxon>
        <taxon>Gastropoda</taxon>
        <taxon>Heterobranchia</taxon>
        <taxon>Euthyneura</taxon>
        <taxon>Panpulmonata</taxon>
        <taxon>Hygrophila</taxon>
        <taxon>Lymnaeoidea</taxon>
        <taxon>Planorbidae</taxon>
        <taxon>Biomphalaria</taxon>
    </lineage>
</organism>
<feature type="compositionally biased region" description="Basic and acidic residues" evidence="1">
    <location>
        <begin position="798"/>
        <end position="818"/>
    </location>
</feature>